<organism evidence="10 11">
    <name type="scientific">Rhodopirellula maiorica SM1</name>
    <dbReference type="NCBI Taxonomy" id="1265738"/>
    <lineage>
        <taxon>Bacteria</taxon>
        <taxon>Pseudomonadati</taxon>
        <taxon>Planctomycetota</taxon>
        <taxon>Planctomycetia</taxon>
        <taxon>Pirellulales</taxon>
        <taxon>Pirellulaceae</taxon>
        <taxon>Novipirellula</taxon>
    </lineage>
</organism>
<protein>
    <recommendedName>
        <fullName evidence="7">Aspartate carbamoyltransferase</fullName>
        <ecNumber evidence="7">2.1.3.2</ecNumber>
    </recommendedName>
    <alternativeName>
        <fullName evidence="7">Aspartate transcarbamylase</fullName>
        <shortName evidence="7">ATCase</shortName>
    </alternativeName>
</protein>
<dbReference type="PATRIC" id="fig|1265738.3.peg.3948"/>
<dbReference type="Gene3D" id="3.40.50.1370">
    <property type="entry name" value="Aspartate/ornithine carbamoyltransferase"/>
    <property type="match status" value="2"/>
</dbReference>
<comment type="subunit">
    <text evidence="7">Heterododecamer (2C3:3R2) of six catalytic PyrB chains organized as two trimers (C3), and six regulatory PyrI chains organized as three dimers (R2).</text>
</comment>
<proteinExistence type="inferred from homology"/>
<dbReference type="GO" id="GO:0005829">
    <property type="term" value="C:cytosol"/>
    <property type="evidence" value="ECO:0007669"/>
    <property type="project" value="TreeGrafter"/>
</dbReference>
<feature type="binding site" evidence="7">
    <location>
        <position position="272"/>
    </location>
    <ligand>
        <name>L-aspartate</name>
        <dbReference type="ChEBI" id="CHEBI:29991"/>
    </ligand>
</feature>
<dbReference type="UniPathway" id="UPA00070">
    <property type="reaction ID" value="UER00116"/>
</dbReference>
<feature type="binding site" evidence="7">
    <location>
        <position position="218"/>
    </location>
    <ligand>
        <name>L-aspartate</name>
        <dbReference type="ChEBI" id="CHEBI:29991"/>
    </ligand>
</feature>
<dbReference type="PANTHER" id="PTHR45753">
    <property type="entry name" value="ORNITHINE CARBAMOYLTRANSFERASE, MITOCHONDRIAL"/>
    <property type="match status" value="1"/>
</dbReference>
<feature type="domain" description="Aspartate/ornithine carbamoyltransferase carbamoyl-P binding" evidence="9">
    <location>
        <begin position="55"/>
        <end position="198"/>
    </location>
</feature>
<feature type="binding site" evidence="7">
    <location>
        <position position="107"/>
    </location>
    <ligand>
        <name>carbamoyl phosphate</name>
        <dbReference type="ChEBI" id="CHEBI:58228"/>
    </ligand>
</feature>
<evidence type="ECO:0000256" key="2">
    <source>
        <dbReference type="ARBA" id="ARBA00008896"/>
    </source>
</evidence>
<feature type="binding site" evidence="7">
    <location>
        <position position="135"/>
    </location>
    <ligand>
        <name>L-aspartate</name>
        <dbReference type="ChEBI" id="CHEBI:29991"/>
    </ligand>
</feature>
<dbReference type="NCBIfam" id="TIGR00670">
    <property type="entry name" value="asp_carb_tr"/>
    <property type="match status" value="1"/>
</dbReference>
<evidence type="ECO:0000313" key="10">
    <source>
        <dbReference type="EMBL" id="EMI19134.1"/>
    </source>
</evidence>
<dbReference type="GO" id="GO:0004070">
    <property type="term" value="F:aspartate carbamoyltransferase activity"/>
    <property type="evidence" value="ECO:0007669"/>
    <property type="project" value="UniProtKB-UniRule"/>
</dbReference>
<feature type="binding site" evidence="7">
    <location>
        <position position="185"/>
    </location>
    <ligand>
        <name>carbamoyl phosphate</name>
        <dbReference type="ChEBI" id="CHEBI:58228"/>
    </ligand>
</feature>
<dbReference type="Pfam" id="PF00185">
    <property type="entry name" value="OTCace"/>
    <property type="match status" value="1"/>
</dbReference>
<accession>M5RYX9</accession>
<dbReference type="PRINTS" id="PR00101">
    <property type="entry name" value="ATCASE"/>
</dbReference>
<dbReference type="InterPro" id="IPR006131">
    <property type="entry name" value="Asp_carbamoyltransf_Asp/Orn-bd"/>
</dbReference>
<dbReference type="PRINTS" id="PR00100">
    <property type="entry name" value="AOTCASE"/>
</dbReference>
<sequence>MVEAEKLDPGCSRKSNKSRNVTPRSFLNFFHCMKIETMSKADAIDLAFPENWHRRHLLDLESLSADEIQILLDTAQKLKELTGGCRNKLSLLAGKTLANLFFENSTRTRNSFSLAAKRLGADTVEFSSGGSSVAKGETFVDTAKTIEAMGVDWVCTRHVTPGTPHLLARELRCCVINAGDGPHEHPTQGLLDMLTIRQHRGRLDGLTVALVGDISHSRTARSNIWGLSKLGAHVIICGPPTLVSPRWQELGFEVAHNLDAILHRCDVLNLLRIQFERQKARPFPSVHEYAALYAMNGARMRRAKDDILIMAPGPINRGVEITPEVADGPHSVILEQVTNGIAVRMAALWLLSGAKDASNTTTQAEPIHYV</sequence>
<dbReference type="InterPro" id="IPR036901">
    <property type="entry name" value="Asp/Orn_carbamoylTrfase_sf"/>
</dbReference>
<dbReference type="EMBL" id="ANOG01000568">
    <property type="protein sequence ID" value="EMI19134.1"/>
    <property type="molecule type" value="Genomic_DNA"/>
</dbReference>
<evidence type="ECO:0000259" key="8">
    <source>
        <dbReference type="Pfam" id="PF00185"/>
    </source>
</evidence>
<comment type="pathway">
    <text evidence="1 7">Pyrimidine metabolism; UMP biosynthesis via de novo pathway; (S)-dihydroorotate from bicarbonate: step 2/3.</text>
</comment>
<comment type="similarity">
    <text evidence="2 7">Belongs to the aspartate/ornithine carbamoyltransferase superfamily. ATCase family.</text>
</comment>
<comment type="catalytic activity">
    <reaction evidence="6 7">
        <text>carbamoyl phosphate + L-aspartate = N-carbamoyl-L-aspartate + phosphate + H(+)</text>
        <dbReference type="Rhea" id="RHEA:20013"/>
        <dbReference type="ChEBI" id="CHEBI:15378"/>
        <dbReference type="ChEBI" id="CHEBI:29991"/>
        <dbReference type="ChEBI" id="CHEBI:32814"/>
        <dbReference type="ChEBI" id="CHEBI:43474"/>
        <dbReference type="ChEBI" id="CHEBI:58228"/>
        <dbReference type="EC" id="2.1.3.2"/>
    </reaction>
</comment>
<dbReference type="Proteomes" id="UP000011991">
    <property type="component" value="Unassembled WGS sequence"/>
</dbReference>
<dbReference type="InterPro" id="IPR006130">
    <property type="entry name" value="Asp/Orn_carbamoylTrfase"/>
</dbReference>
<dbReference type="InterPro" id="IPR002082">
    <property type="entry name" value="Asp_carbamoyltransf"/>
</dbReference>
<name>M5RYX9_9BACT</name>
<dbReference type="SUPFAM" id="SSF53671">
    <property type="entry name" value="Aspartate/ornithine carbamoyltransferase"/>
    <property type="match status" value="1"/>
</dbReference>
<feature type="binding site" evidence="7">
    <location>
        <position position="157"/>
    </location>
    <ligand>
        <name>carbamoyl phosphate</name>
        <dbReference type="ChEBI" id="CHEBI:58228"/>
    </ligand>
</feature>
<feature type="domain" description="Aspartate/ornithine carbamoyltransferase Asp/Orn-binding" evidence="8">
    <location>
        <begin position="204"/>
        <end position="350"/>
    </location>
</feature>
<evidence type="ECO:0000313" key="11">
    <source>
        <dbReference type="Proteomes" id="UP000011991"/>
    </source>
</evidence>
<evidence type="ECO:0000256" key="5">
    <source>
        <dbReference type="ARBA" id="ARBA00043884"/>
    </source>
</evidence>
<dbReference type="AlphaFoldDB" id="M5RYX9"/>
<dbReference type="PROSITE" id="PS00097">
    <property type="entry name" value="CARBAMOYLTRANSFERASE"/>
    <property type="match status" value="1"/>
</dbReference>
<keyword evidence="3 7" id="KW-0808">Transferase</keyword>
<keyword evidence="11" id="KW-1185">Reference proteome</keyword>
<dbReference type="GO" id="GO:0016597">
    <property type="term" value="F:amino acid binding"/>
    <property type="evidence" value="ECO:0007669"/>
    <property type="project" value="InterPro"/>
</dbReference>
<evidence type="ECO:0000256" key="1">
    <source>
        <dbReference type="ARBA" id="ARBA00004852"/>
    </source>
</evidence>
<dbReference type="NCBIfam" id="NF002032">
    <property type="entry name" value="PRK00856.1"/>
    <property type="match status" value="1"/>
</dbReference>
<dbReference type="Pfam" id="PF02729">
    <property type="entry name" value="OTCace_N"/>
    <property type="match status" value="1"/>
</dbReference>
<feature type="binding site" evidence="7">
    <location>
        <position position="188"/>
    </location>
    <ligand>
        <name>carbamoyl phosphate</name>
        <dbReference type="ChEBI" id="CHEBI:58228"/>
    </ligand>
</feature>
<dbReference type="EC" id="2.1.3.2" evidence="7"/>
<evidence type="ECO:0000256" key="3">
    <source>
        <dbReference type="ARBA" id="ARBA00022679"/>
    </source>
</evidence>
<evidence type="ECO:0000256" key="4">
    <source>
        <dbReference type="ARBA" id="ARBA00022975"/>
    </source>
</evidence>
<dbReference type="InterPro" id="IPR006132">
    <property type="entry name" value="Asp/Orn_carbamoyltranf_P-bd"/>
</dbReference>
<evidence type="ECO:0000256" key="6">
    <source>
        <dbReference type="ARBA" id="ARBA00048859"/>
    </source>
</evidence>
<dbReference type="HAMAP" id="MF_00001">
    <property type="entry name" value="Asp_carb_tr"/>
    <property type="match status" value="1"/>
</dbReference>
<dbReference type="GO" id="GO:0006520">
    <property type="term" value="P:amino acid metabolic process"/>
    <property type="evidence" value="ECO:0007669"/>
    <property type="project" value="InterPro"/>
</dbReference>
<feature type="binding site" evidence="7">
    <location>
        <position position="314"/>
    </location>
    <ligand>
        <name>carbamoyl phosphate</name>
        <dbReference type="ChEBI" id="CHEBI:58228"/>
    </ligand>
</feature>
<evidence type="ECO:0000259" key="9">
    <source>
        <dbReference type="Pfam" id="PF02729"/>
    </source>
</evidence>
<dbReference type="PANTHER" id="PTHR45753:SF6">
    <property type="entry name" value="ASPARTATE CARBAMOYLTRANSFERASE"/>
    <property type="match status" value="1"/>
</dbReference>
<comment type="function">
    <text evidence="5 7">Catalyzes the condensation of carbamoyl phosphate and aspartate to form carbamoyl aspartate and inorganic phosphate, the committed step in the de novo pyrimidine nucleotide biosynthesis pathway.</text>
</comment>
<gene>
    <name evidence="7" type="primary">pyrB</name>
    <name evidence="10" type="ORF">RMSM_03947</name>
</gene>
<feature type="binding site" evidence="7">
    <location>
        <position position="313"/>
    </location>
    <ligand>
        <name>carbamoyl phosphate</name>
        <dbReference type="ChEBI" id="CHEBI:58228"/>
    </ligand>
</feature>
<dbReference type="GO" id="GO:0044205">
    <property type="term" value="P:'de novo' UMP biosynthetic process"/>
    <property type="evidence" value="ECO:0007669"/>
    <property type="project" value="UniProtKB-UniRule"/>
</dbReference>
<comment type="caution">
    <text evidence="10">The sequence shown here is derived from an EMBL/GenBank/DDBJ whole genome shotgun (WGS) entry which is preliminary data.</text>
</comment>
<evidence type="ECO:0000256" key="7">
    <source>
        <dbReference type="HAMAP-Rule" id="MF_00001"/>
    </source>
</evidence>
<reference evidence="10 11" key="1">
    <citation type="journal article" date="2013" name="Mar. Genomics">
        <title>Expression of sulfatases in Rhodopirellula baltica and the diversity of sulfatases in the genus Rhodopirellula.</title>
        <authorList>
            <person name="Wegner C.E."/>
            <person name="Richter-Heitmann T."/>
            <person name="Klindworth A."/>
            <person name="Klockow C."/>
            <person name="Richter M."/>
            <person name="Achstetter T."/>
            <person name="Glockner F.O."/>
            <person name="Harder J."/>
        </authorList>
    </citation>
    <scope>NUCLEOTIDE SEQUENCE [LARGE SCALE GENOMIC DNA]</scope>
    <source>
        <strain evidence="10 11">SM1</strain>
    </source>
</reference>
<feature type="binding site" evidence="7">
    <location>
        <position position="108"/>
    </location>
    <ligand>
        <name>carbamoyl phosphate</name>
        <dbReference type="ChEBI" id="CHEBI:58228"/>
    </ligand>
</feature>
<dbReference type="GO" id="GO:0006207">
    <property type="term" value="P:'de novo' pyrimidine nucleobase biosynthetic process"/>
    <property type="evidence" value="ECO:0007669"/>
    <property type="project" value="InterPro"/>
</dbReference>
<keyword evidence="4 7" id="KW-0665">Pyrimidine biosynthesis</keyword>